<protein>
    <recommendedName>
        <fullName evidence="3 7">6,7-dimethyl-8-ribityllumazine synthase</fullName>
        <shortName evidence="7">DMRL synthase</shortName>
        <shortName evidence="7">LS</shortName>
        <shortName evidence="7">Lumazine synthase</shortName>
        <ecNumber evidence="3 7">2.5.1.78</ecNumber>
    </recommendedName>
</protein>
<evidence type="ECO:0000256" key="7">
    <source>
        <dbReference type="HAMAP-Rule" id="MF_00178"/>
    </source>
</evidence>
<dbReference type="SUPFAM" id="SSF52121">
    <property type="entry name" value="Lumazine synthase"/>
    <property type="match status" value="1"/>
</dbReference>
<feature type="binding site" evidence="7">
    <location>
        <position position="131"/>
    </location>
    <ligand>
        <name>(2S)-2-hydroxy-3-oxobutyl phosphate</name>
        <dbReference type="ChEBI" id="CHEBI:58830"/>
    </ligand>
</feature>
<dbReference type="Pfam" id="PF00885">
    <property type="entry name" value="DMRL_synthase"/>
    <property type="match status" value="1"/>
</dbReference>
<comment type="caution">
    <text evidence="7">Lacks conserved residue(s) required for the propagation of feature annotation.</text>
</comment>
<sequence length="159" mass="16707">MSTADAPLPVAPQIAGPVPKILIISAPYYRDVVVGMLDAARQIFDQVQAKLDVIEVAGAFELPQALAIAASGQEAFDGFIALGCVVRGETDHYEFVCTSAMDALMRVAVTDRLALGTGLLTVDTLAQAMARSRETGANKGAEAAVACLKQIALKRRFSA</sequence>
<feature type="binding site" evidence="7">
    <location>
        <position position="28"/>
    </location>
    <ligand>
        <name>5-amino-6-(D-ribitylamino)uracil</name>
        <dbReference type="ChEBI" id="CHEBI:15934"/>
    </ligand>
</feature>
<dbReference type="GO" id="GO:0009349">
    <property type="term" value="C:riboflavin synthase complex"/>
    <property type="evidence" value="ECO:0007669"/>
    <property type="project" value="UniProtKB-UniRule"/>
</dbReference>
<dbReference type="InterPro" id="IPR036467">
    <property type="entry name" value="LS/RS_sf"/>
</dbReference>
<proteinExistence type="inferred from homology"/>
<evidence type="ECO:0000256" key="5">
    <source>
        <dbReference type="ARBA" id="ARBA00022679"/>
    </source>
</evidence>
<evidence type="ECO:0000313" key="9">
    <source>
        <dbReference type="Proteomes" id="UP000032668"/>
    </source>
</evidence>
<dbReference type="EMBL" id="BANC01000020">
    <property type="protein sequence ID" value="GAN79371.1"/>
    <property type="molecule type" value="Genomic_DNA"/>
</dbReference>
<evidence type="ECO:0000313" key="8">
    <source>
        <dbReference type="EMBL" id="GAN79371.1"/>
    </source>
</evidence>
<evidence type="ECO:0000256" key="2">
    <source>
        <dbReference type="ARBA" id="ARBA00007424"/>
    </source>
</evidence>
<evidence type="ECO:0000256" key="1">
    <source>
        <dbReference type="ARBA" id="ARBA00004917"/>
    </source>
</evidence>
<dbReference type="InterPro" id="IPR002180">
    <property type="entry name" value="LS/RS"/>
</dbReference>
<name>A0A0D6PDD5_9PROT</name>
<keyword evidence="4 7" id="KW-0686">Riboflavin biosynthesis</keyword>
<dbReference type="CDD" id="cd09209">
    <property type="entry name" value="Lumazine_synthase-I"/>
    <property type="match status" value="1"/>
</dbReference>
<keyword evidence="5 7" id="KW-0808">Transferase</keyword>
<dbReference type="UniPathway" id="UPA00275">
    <property type="reaction ID" value="UER00404"/>
</dbReference>
<feature type="binding site" evidence="7">
    <location>
        <begin position="84"/>
        <end position="86"/>
    </location>
    <ligand>
        <name>5-amino-6-(D-ribitylamino)uracil</name>
        <dbReference type="ChEBI" id="CHEBI:15934"/>
    </ligand>
</feature>
<dbReference type="GO" id="GO:0009231">
    <property type="term" value="P:riboflavin biosynthetic process"/>
    <property type="evidence" value="ECO:0007669"/>
    <property type="project" value="UniProtKB-UniRule"/>
</dbReference>
<reference evidence="8 9" key="1">
    <citation type="submission" date="2012-11" db="EMBL/GenBank/DDBJ databases">
        <title>Whole genome sequence of Acidocella aminolytica 101 = DSM 11237.</title>
        <authorList>
            <person name="Azuma Y."/>
            <person name="Higashiura N."/>
            <person name="Hirakawa H."/>
            <person name="Matsushita K."/>
        </authorList>
    </citation>
    <scope>NUCLEOTIDE SEQUENCE [LARGE SCALE GENOMIC DNA]</scope>
    <source>
        <strain evidence="9">101 / DSM 11237</strain>
    </source>
</reference>
<dbReference type="GO" id="GO:0000906">
    <property type="term" value="F:6,7-dimethyl-8-ribityllumazine synthase activity"/>
    <property type="evidence" value="ECO:0007669"/>
    <property type="project" value="UniProtKB-UniRule"/>
</dbReference>
<evidence type="ECO:0000256" key="3">
    <source>
        <dbReference type="ARBA" id="ARBA00012664"/>
    </source>
</evidence>
<comment type="caution">
    <text evidence="8">The sequence shown here is derived from an EMBL/GenBank/DDBJ whole genome shotgun (WGS) entry which is preliminary data.</text>
</comment>
<feature type="binding site" evidence="7">
    <location>
        <begin position="89"/>
        <end position="90"/>
    </location>
    <ligand>
        <name>(2S)-2-hydroxy-3-oxobutyl phosphate</name>
        <dbReference type="ChEBI" id="CHEBI:58830"/>
    </ligand>
</feature>
<dbReference type="OrthoDB" id="9809709at2"/>
<evidence type="ECO:0000256" key="6">
    <source>
        <dbReference type="ARBA" id="ARBA00048785"/>
    </source>
</evidence>
<feature type="binding site" evidence="7">
    <location>
        <begin position="59"/>
        <end position="61"/>
    </location>
    <ligand>
        <name>5-amino-6-(D-ribitylamino)uracil</name>
        <dbReference type="ChEBI" id="CHEBI:15934"/>
    </ligand>
</feature>
<dbReference type="Gene3D" id="3.40.50.960">
    <property type="entry name" value="Lumazine/riboflavin synthase"/>
    <property type="match status" value="1"/>
</dbReference>
<dbReference type="InterPro" id="IPR034964">
    <property type="entry name" value="LS"/>
</dbReference>
<dbReference type="PANTHER" id="PTHR21058:SF0">
    <property type="entry name" value="6,7-DIMETHYL-8-RIBITYLLUMAZINE SYNTHASE"/>
    <property type="match status" value="1"/>
</dbReference>
<dbReference type="HAMAP" id="MF_00178">
    <property type="entry name" value="Lumazine_synth"/>
    <property type="match status" value="1"/>
</dbReference>
<feature type="active site" description="Proton donor" evidence="7">
    <location>
        <position position="92"/>
    </location>
</feature>
<organism evidence="8 9">
    <name type="scientific">Acidocella aminolytica 101 = DSM 11237</name>
    <dbReference type="NCBI Taxonomy" id="1120923"/>
    <lineage>
        <taxon>Bacteria</taxon>
        <taxon>Pseudomonadati</taxon>
        <taxon>Pseudomonadota</taxon>
        <taxon>Alphaproteobacteria</taxon>
        <taxon>Acetobacterales</taxon>
        <taxon>Acidocellaceae</taxon>
        <taxon>Acidocella</taxon>
    </lineage>
</organism>
<comment type="similarity">
    <text evidence="2 7">Belongs to the DMRL synthase family.</text>
</comment>
<dbReference type="PANTHER" id="PTHR21058">
    <property type="entry name" value="6,7-DIMETHYL-8-RIBITYLLUMAZINE SYNTHASE DMRL SYNTHASE LUMAZINE SYNTHASE"/>
    <property type="match status" value="1"/>
</dbReference>
<evidence type="ECO:0000256" key="4">
    <source>
        <dbReference type="ARBA" id="ARBA00022619"/>
    </source>
</evidence>
<accession>A0A0D6PDD5</accession>
<dbReference type="EC" id="2.5.1.78" evidence="3 7"/>
<dbReference type="RefSeq" id="WP_048877820.1">
    <property type="nucleotide sequence ID" value="NZ_BANC01000020.1"/>
</dbReference>
<dbReference type="STRING" id="1120923.SAMN02746095_00367"/>
<comment type="pathway">
    <text evidence="1 7">Cofactor biosynthesis; riboflavin biosynthesis; riboflavin from 2-hydroxy-3-oxobutyl phosphate and 5-amino-6-(D-ribitylamino)uracil: step 1/2.</text>
</comment>
<comment type="function">
    <text evidence="7">Catalyzes the formation of 6,7-dimethyl-8-ribityllumazine by condensation of 5-amino-6-(D-ribitylamino)uracil with 3,4-dihydroxy-2-butanone 4-phosphate. This is the penultimate step in the biosynthesis of riboflavin.</text>
</comment>
<dbReference type="AlphaFoldDB" id="A0A0D6PDD5"/>
<comment type="catalytic activity">
    <reaction evidence="6 7">
        <text>(2S)-2-hydroxy-3-oxobutyl phosphate + 5-amino-6-(D-ribitylamino)uracil = 6,7-dimethyl-8-(1-D-ribityl)lumazine + phosphate + 2 H2O + H(+)</text>
        <dbReference type="Rhea" id="RHEA:26152"/>
        <dbReference type="ChEBI" id="CHEBI:15377"/>
        <dbReference type="ChEBI" id="CHEBI:15378"/>
        <dbReference type="ChEBI" id="CHEBI:15934"/>
        <dbReference type="ChEBI" id="CHEBI:43474"/>
        <dbReference type="ChEBI" id="CHEBI:58201"/>
        <dbReference type="ChEBI" id="CHEBI:58830"/>
        <dbReference type="EC" id="2.5.1.78"/>
    </reaction>
</comment>
<gene>
    <name evidence="7" type="primary">ribH</name>
    <name evidence="8" type="ORF">Aam_020_135</name>
</gene>
<keyword evidence="9" id="KW-1185">Reference proteome</keyword>
<dbReference type="Proteomes" id="UP000032668">
    <property type="component" value="Unassembled WGS sequence"/>
</dbReference>
<dbReference type="NCBIfam" id="TIGR00114">
    <property type="entry name" value="lumazine-synth"/>
    <property type="match status" value="1"/>
</dbReference>
<dbReference type="GO" id="GO:0005829">
    <property type="term" value="C:cytosol"/>
    <property type="evidence" value="ECO:0007669"/>
    <property type="project" value="TreeGrafter"/>
</dbReference>